<organism evidence="2">
    <name type="scientific">Spathaspora passalidarum (strain NRRL Y-27907 / 11-Y1)</name>
    <dbReference type="NCBI Taxonomy" id="619300"/>
    <lineage>
        <taxon>Eukaryota</taxon>
        <taxon>Fungi</taxon>
        <taxon>Dikarya</taxon>
        <taxon>Ascomycota</taxon>
        <taxon>Saccharomycotina</taxon>
        <taxon>Pichiomycetes</taxon>
        <taxon>Debaryomycetaceae</taxon>
        <taxon>Spathaspora</taxon>
    </lineage>
</organism>
<evidence type="ECO:0000313" key="2">
    <source>
        <dbReference type="Proteomes" id="UP000000709"/>
    </source>
</evidence>
<dbReference type="EMBL" id="GL996500">
    <property type="protein sequence ID" value="EGW34096.1"/>
    <property type="molecule type" value="Genomic_DNA"/>
</dbReference>
<accession>G3AHD2</accession>
<dbReference type="InParanoid" id="G3AHD2"/>
<dbReference type="KEGG" id="spaa:SPAPADRAFT_59518"/>
<sequence>MATGNKENSNYRTTNTASIIKENIHAYLLIEDNCTPTPSDITESQRKLPPHP</sequence>
<dbReference type="RefSeq" id="XP_007373680.1">
    <property type="nucleotide sequence ID" value="XM_007373618.1"/>
</dbReference>
<name>G3AHD2_SPAPN</name>
<dbReference type="GeneID" id="18872954"/>
<protein>
    <submittedName>
        <fullName evidence="1">Uncharacterized protein</fullName>
    </submittedName>
</protein>
<evidence type="ECO:0000313" key="1">
    <source>
        <dbReference type="EMBL" id="EGW34096.1"/>
    </source>
</evidence>
<proteinExistence type="predicted"/>
<dbReference type="AlphaFoldDB" id="G3AHD2"/>
<keyword evidence="2" id="KW-1185">Reference proteome</keyword>
<gene>
    <name evidence="1" type="ORF">SPAPADRAFT_59518</name>
</gene>
<reference evidence="1 2" key="1">
    <citation type="journal article" date="2011" name="Proc. Natl. Acad. Sci. U.S.A.">
        <title>Comparative genomics of xylose-fermenting fungi for enhanced biofuel production.</title>
        <authorList>
            <person name="Wohlbach D.J."/>
            <person name="Kuo A."/>
            <person name="Sato T.K."/>
            <person name="Potts K.M."/>
            <person name="Salamov A.A."/>
            <person name="LaButti K.M."/>
            <person name="Sun H."/>
            <person name="Clum A."/>
            <person name="Pangilinan J.L."/>
            <person name="Lindquist E.A."/>
            <person name="Lucas S."/>
            <person name="Lapidus A."/>
            <person name="Jin M."/>
            <person name="Gunawan C."/>
            <person name="Balan V."/>
            <person name="Dale B.E."/>
            <person name="Jeffries T.W."/>
            <person name="Zinkel R."/>
            <person name="Barry K.W."/>
            <person name="Grigoriev I.V."/>
            <person name="Gasch A.P."/>
        </authorList>
    </citation>
    <scope>NUCLEOTIDE SEQUENCE [LARGE SCALE GENOMIC DNA]</scope>
    <source>
        <strain evidence="2">NRRL Y-27907 / 11-Y1</strain>
    </source>
</reference>
<dbReference type="HOGENOM" id="CLU_3088791_0_0_1"/>
<dbReference type="Proteomes" id="UP000000709">
    <property type="component" value="Unassembled WGS sequence"/>
</dbReference>